<sequence>MAKRPDISVILVTNDGVVRADFGKKSDLVFHVRDLVDVESSFTDAVNHVVKGKPPLAYKTIVASTEVWSQIVLLPRMSIGGIDSTELEEALKFEAETLSGIEIDEIVVASSAVGRQEDFEQYWVSAIRKTDLDAVNLMLESQGCRDIVVANPAGLSGGSRTGEADRSLEVWDGLGYLLGQDSNRLIKVRQFPNSAAETKGNTPAIKRFLGTNLEEVDTDQFSTVEDLAQETDFEQWALRVANNFATRLDQITAPLIRLTKGTTGTPIRHLASVAIAAAVLGFCFWHWSYVNASNQALLAEIATLKQPAEKKKLYDSQLISVLEQQSEIQQLDYSLGDDLIRVQFFLDNQSNRVAELLKLLVERRTPNLVVEKIAGTEEGIMISGISLNGEAAQAFAKGLREEVAPMGWAVNPAKQEGQQKLITGGPWTYEITLTDTGPFDSVALLRKAGTVE</sequence>
<proteinExistence type="predicted"/>
<accession>A0A5B9PDD0</accession>
<gene>
    <name evidence="1" type="ORF">MFFC18_29950</name>
</gene>
<dbReference type="STRING" id="980251.GCA_001642875_03964"/>
<organism evidence="1 2">
    <name type="scientific">Mariniblastus fucicola</name>
    <dbReference type="NCBI Taxonomy" id="980251"/>
    <lineage>
        <taxon>Bacteria</taxon>
        <taxon>Pseudomonadati</taxon>
        <taxon>Planctomycetota</taxon>
        <taxon>Planctomycetia</taxon>
        <taxon>Pirellulales</taxon>
        <taxon>Pirellulaceae</taxon>
        <taxon>Mariniblastus</taxon>
    </lineage>
</organism>
<dbReference type="KEGG" id="mff:MFFC18_29950"/>
<dbReference type="OrthoDB" id="5564681at2"/>
<evidence type="ECO:0000313" key="2">
    <source>
        <dbReference type="Proteomes" id="UP000322214"/>
    </source>
</evidence>
<dbReference type="RefSeq" id="WP_075085978.1">
    <property type="nucleotide sequence ID" value="NZ_CP042912.1"/>
</dbReference>
<reference evidence="1 2" key="1">
    <citation type="submission" date="2019-08" db="EMBL/GenBank/DDBJ databases">
        <title>Deep-cultivation of Planctomycetes and their phenomic and genomic characterization uncovers novel biology.</title>
        <authorList>
            <person name="Wiegand S."/>
            <person name="Jogler M."/>
            <person name="Boedeker C."/>
            <person name="Pinto D."/>
            <person name="Vollmers J."/>
            <person name="Rivas-Marin E."/>
            <person name="Kohn T."/>
            <person name="Peeters S.H."/>
            <person name="Heuer A."/>
            <person name="Rast P."/>
            <person name="Oberbeckmann S."/>
            <person name="Bunk B."/>
            <person name="Jeske O."/>
            <person name="Meyerdierks A."/>
            <person name="Storesund J.E."/>
            <person name="Kallscheuer N."/>
            <person name="Luecker S."/>
            <person name="Lage O.M."/>
            <person name="Pohl T."/>
            <person name="Merkel B.J."/>
            <person name="Hornburger P."/>
            <person name="Mueller R.-W."/>
            <person name="Bruemmer F."/>
            <person name="Labrenz M."/>
            <person name="Spormann A.M."/>
            <person name="Op den Camp H."/>
            <person name="Overmann J."/>
            <person name="Amann R."/>
            <person name="Jetten M.S.M."/>
            <person name="Mascher T."/>
            <person name="Medema M.H."/>
            <person name="Devos D.P."/>
            <person name="Kaster A.-K."/>
            <person name="Ovreas L."/>
            <person name="Rohde M."/>
            <person name="Galperin M.Y."/>
            <person name="Jogler C."/>
        </authorList>
    </citation>
    <scope>NUCLEOTIDE SEQUENCE [LARGE SCALE GENOMIC DNA]</scope>
    <source>
        <strain evidence="1 2">FC18</strain>
    </source>
</reference>
<name>A0A5B9PDD0_9BACT</name>
<protein>
    <submittedName>
        <fullName evidence="1">Uncharacterized protein</fullName>
    </submittedName>
</protein>
<dbReference type="Proteomes" id="UP000322214">
    <property type="component" value="Chromosome"/>
</dbReference>
<dbReference type="EMBL" id="CP042912">
    <property type="protein sequence ID" value="QEG23100.1"/>
    <property type="molecule type" value="Genomic_DNA"/>
</dbReference>
<evidence type="ECO:0000313" key="1">
    <source>
        <dbReference type="EMBL" id="QEG23100.1"/>
    </source>
</evidence>
<dbReference type="AlphaFoldDB" id="A0A5B9PDD0"/>
<keyword evidence="2" id="KW-1185">Reference proteome</keyword>